<proteinExistence type="predicted"/>
<accession>A0A158BGX7</accession>
<keyword evidence="2" id="KW-1185">Reference proteome</keyword>
<dbReference type="Proteomes" id="UP000054978">
    <property type="component" value="Unassembled WGS sequence"/>
</dbReference>
<dbReference type="AlphaFoldDB" id="A0A158BGX7"/>
<gene>
    <name evidence="1" type="ORF">AWB83_03240</name>
</gene>
<protein>
    <submittedName>
        <fullName evidence="1">Uncharacterized protein</fullName>
    </submittedName>
</protein>
<reference evidence="1" key="1">
    <citation type="submission" date="2016-01" db="EMBL/GenBank/DDBJ databases">
        <authorList>
            <person name="Peeters C."/>
        </authorList>
    </citation>
    <scope>NUCLEOTIDE SEQUENCE [LARGE SCALE GENOMIC DNA]</scope>
    <source>
        <strain evidence="1">LMG 29326</strain>
    </source>
</reference>
<dbReference type="EMBL" id="FCOB02000014">
    <property type="protein sequence ID" value="SAK69325.1"/>
    <property type="molecule type" value="Genomic_DNA"/>
</dbReference>
<organism evidence="1 2">
    <name type="scientific">Caballeronia ptereochthonis</name>
    <dbReference type="NCBI Taxonomy" id="1777144"/>
    <lineage>
        <taxon>Bacteria</taxon>
        <taxon>Pseudomonadati</taxon>
        <taxon>Pseudomonadota</taxon>
        <taxon>Betaproteobacteria</taxon>
        <taxon>Burkholderiales</taxon>
        <taxon>Burkholderiaceae</taxon>
        <taxon>Caballeronia</taxon>
    </lineage>
</organism>
<comment type="caution">
    <text evidence="1">The sequence shown here is derived from an EMBL/GenBank/DDBJ whole genome shotgun (WGS) entry which is preliminary data.</text>
</comment>
<name>A0A158BGX7_9BURK</name>
<evidence type="ECO:0000313" key="2">
    <source>
        <dbReference type="Proteomes" id="UP000054978"/>
    </source>
</evidence>
<evidence type="ECO:0000313" key="1">
    <source>
        <dbReference type="EMBL" id="SAK69325.1"/>
    </source>
</evidence>
<sequence length="41" mass="4912">MRMEAMSVFRVIMDRANVTQWIYDRYTVHLGRWSFTALDGS</sequence>